<proteinExistence type="predicted"/>
<name>A0A367EYJ7_9ACTN</name>
<protein>
    <submittedName>
        <fullName evidence="1">SAM-dependent methyltransferase</fullName>
    </submittedName>
</protein>
<keyword evidence="1" id="KW-0808">Transferase</keyword>
<gene>
    <name evidence="1" type="ORF">DTL70_14160</name>
</gene>
<dbReference type="AlphaFoldDB" id="A0A367EYJ7"/>
<dbReference type="Gene3D" id="3.40.50.150">
    <property type="entry name" value="Vaccinia Virus protein VP39"/>
    <property type="match status" value="1"/>
</dbReference>
<sequence>MGPGCCLREGFQVSGAGHTAPKPGTKPHTARLYDYFLGGKTHYAVDREAAVPALNANPHSMVAARQNREFMHRAALYAVKELGIRQFLDIGTGIPTAPNLHQVVQEVAPESRIVYSDNDPIVLAHARALMSSTSEGATDYIEADVRDPRTILDHAHKTLDFEAPIALSVVALLHFLPDEDDPYGLVRRLVAPLVPGSALILSHGALDLDDGRMAALAEHYRQAVTPTQFRTREETARFFEGLDLVAPDIAPTCEWRMDLELGPVRQLPGTVSAAEAGVWAGVAVKH</sequence>
<keyword evidence="1" id="KW-0489">Methyltransferase</keyword>
<dbReference type="InterPro" id="IPR006764">
    <property type="entry name" value="SAM_dep_MeTrfase_SAV2177_type"/>
</dbReference>
<dbReference type="GO" id="GO:0032259">
    <property type="term" value="P:methylation"/>
    <property type="evidence" value="ECO:0007669"/>
    <property type="project" value="UniProtKB-KW"/>
</dbReference>
<dbReference type="Pfam" id="PF04672">
    <property type="entry name" value="Methyltransf_19"/>
    <property type="match status" value="1"/>
</dbReference>
<dbReference type="GO" id="GO:0008168">
    <property type="term" value="F:methyltransferase activity"/>
    <property type="evidence" value="ECO:0007669"/>
    <property type="project" value="UniProtKB-KW"/>
</dbReference>
<accession>A0A367EYJ7</accession>
<comment type="caution">
    <text evidence="1">The sequence shown here is derived from an EMBL/GenBank/DDBJ whole genome shotgun (WGS) entry which is preliminary data.</text>
</comment>
<dbReference type="InterPro" id="IPR029063">
    <property type="entry name" value="SAM-dependent_MTases_sf"/>
</dbReference>
<dbReference type="PIRSF" id="PIRSF017393">
    <property type="entry name" value="MTase_SAV2177"/>
    <property type="match status" value="1"/>
</dbReference>
<evidence type="ECO:0000313" key="1">
    <source>
        <dbReference type="EMBL" id="RCG23153.1"/>
    </source>
</evidence>
<dbReference type="SUPFAM" id="SSF53335">
    <property type="entry name" value="S-adenosyl-L-methionine-dependent methyltransferases"/>
    <property type="match status" value="1"/>
</dbReference>
<dbReference type="EMBL" id="QOIN01000043">
    <property type="protein sequence ID" value="RCG23153.1"/>
    <property type="molecule type" value="Genomic_DNA"/>
</dbReference>
<organism evidence="1 2">
    <name type="scientific">Streptomyces diacarni</name>
    <dbReference type="NCBI Taxonomy" id="2800381"/>
    <lineage>
        <taxon>Bacteria</taxon>
        <taxon>Bacillati</taxon>
        <taxon>Actinomycetota</taxon>
        <taxon>Actinomycetes</taxon>
        <taxon>Kitasatosporales</taxon>
        <taxon>Streptomycetaceae</taxon>
        <taxon>Streptomyces</taxon>
    </lineage>
</organism>
<reference evidence="1 2" key="1">
    <citation type="submission" date="2018-06" db="EMBL/GenBank/DDBJ databases">
        <title>Streptomyces reniochalinae sp. nov. and Streptomyces diacarnus sp. nov. from marine sponges.</title>
        <authorList>
            <person name="Li L."/>
        </authorList>
    </citation>
    <scope>NUCLEOTIDE SEQUENCE [LARGE SCALE GENOMIC DNA]</scope>
    <source>
        <strain evidence="1 2">LHW51701</strain>
    </source>
</reference>
<keyword evidence="2" id="KW-1185">Reference proteome</keyword>
<dbReference type="Proteomes" id="UP000252914">
    <property type="component" value="Unassembled WGS sequence"/>
</dbReference>
<evidence type="ECO:0000313" key="2">
    <source>
        <dbReference type="Proteomes" id="UP000252914"/>
    </source>
</evidence>